<keyword evidence="4 11" id="KW-0547">Nucleotide-binding</keyword>
<feature type="domain" description="ATP-grasp" evidence="12">
    <location>
        <begin position="111"/>
        <end position="319"/>
    </location>
</feature>
<dbReference type="InterPro" id="IPR013815">
    <property type="entry name" value="ATP_grasp_subdomain_1"/>
</dbReference>
<evidence type="ECO:0000256" key="3">
    <source>
        <dbReference type="ARBA" id="ARBA00022598"/>
    </source>
</evidence>
<sequence>MNILILGSGGREHTFAYKLSQSKRCEKLFVAPGNAGTPSIATNINIKATDFEAVKKCVVENKIEMVVVGPEDPLVQGIADYFSETNELKNVMLIGPSKRGALLEGSKQRAKEFMMQHNIPTAAYESFTVESLDAGKVFLEKLNPPYVLKADGLAAGKGVLILKDLNEAKQELENMLAHSKFGEASSKVVIEEFLDGIELSVFVLTDGKNYKILPTAKDYKRIGEGDTGLNTGGMGAISPVPFADDILMKKIEDRIVKPTVNGLSEENIDYKGFVFIGLIKVNNEPYVIEYNVRMGDPETEVVLPRIKTDLVDLFEATYHQKLNVINIEIDERAAATVMLVSGGYPEDYEKGKEISGIENVEGSIVFHAGTKSENGRILTNGGRVLAVTSLDSDYKKALKKSYQNIEKLSFDRMKYRTDIGFDL</sequence>
<dbReference type="PROSITE" id="PS50975">
    <property type="entry name" value="ATP_GRASP"/>
    <property type="match status" value="1"/>
</dbReference>
<evidence type="ECO:0000256" key="6">
    <source>
        <dbReference type="ARBA" id="ARBA00022840"/>
    </source>
</evidence>
<evidence type="ECO:0000313" key="14">
    <source>
        <dbReference type="Proteomes" id="UP000321497"/>
    </source>
</evidence>
<name>A0A5C6Z5L1_9FLAO</name>
<dbReference type="PANTHER" id="PTHR43472">
    <property type="entry name" value="PHOSPHORIBOSYLAMINE--GLYCINE LIGASE"/>
    <property type="match status" value="1"/>
</dbReference>
<evidence type="ECO:0000256" key="2">
    <source>
        <dbReference type="ARBA" id="ARBA00013255"/>
    </source>
</evidence>
<dbReference type="SMART" id="SM01210">
    <property type="entry name" value="GARS_C"/>
    <property type="match status" value="1"/>
</dbReference>
<keyword evidence="5 10" id="KW-0658">Purine biosynthesis</keyword>
<dbReference type="InterPro" id="IPR016185">
    <property type="entry name" value="PreATP-grasp_dom_sf"/>
</dbReference>
<protein>
    <recommendedName>
        <fullName evidence="2 10">Phosphoribosylamine--glycine ligase</fullName>
        <ecNumber evidence="2 10">6.3.4.13</ecNumber>
    </recommendedName>
    <alternativeName>
        <fullName evidence="10">GARS</fullName>
    </alternativeName>
    <alternativeName>
        <fullName evidence="8 10">Glycinamide ribonucleotide synthetase</fullName>
    </alternativeName>
    <alternativeName>
        <fullName evidence="9 10">Phosphoribosylglycinamide synthetase</fullName>
    </alternativeName>
</protein>
<dbReference type="EMBL" id="VORT01000001">
    <property type="protein sequence ID" value="TXD74791.1"/>
    <property type="molecule type" value="Genomic_DNA"/>
</dbReference>
<dbReference type="Gene3D" id="3.40.50.20">
    <property type="match status" value="1"/>
</dbReference>
<reference evidence="13 14" key="1">
    <citation type="submission" date="2019-08" db="EMBL/GenBank/DDBJ databases">
        <title>Genome of Aequorivita antarctica SW49 (type strain).</title>
        <authorList>
            <person name="Bowman J.P."/>
        </authorList>
    </citation>
    <scope>NUCLEOTIDE SEQUENCE [LARGE SCALE GENOMIC DNA]</scope>
    <source>
        <strain evidence="13 14">SW49</strain>
    </source>
</reference>
<evidence type="ECO:0000256" key="1">
    <source>
        <dbReference type="ARBA" id="ARBA00005174"/>
    </source>
</evidence>
<dbReference type="UniPathway" id="UPA00074">
    <property type="reaction ID" value="UER00125"/>
</dbReference>
<evidence type="ECO:0000256" key="9">
    <source>
        <dbReference type="ARBA" id="ARBA00042864"/>
    </source>
</evidence>
<dbReference type="InterPro" id="IPR000115">
    <property type="entry name" value="PRibGlycinamide_synth"/>
</dbReference>
<comment type="similarity">
    <text evidence="7 10">Belongs to the GARS family.</text>
</comment>
<evidence type="ECO:0000256" key="4">
    <source>
        <dbReference type="ARBA" id="ARBA00022741"/>
    </source>
</evidence>
<dbReference type="EC" id="6.3.4.13" evidence="2 10"/>
<dbReference type="InterPro" id="IPR011761">
    <property type="entry name" value="ATP-grasp"/>
</dbReference>
<dbReference type="Pfam" id="PF02844">
    <property type="entry name" value="GARS_N"/>
    <property type="match status" value="1"/>
</dbReference>
<dbReference type="InterPro" id="IPR020560">
    <property type="entry name" value="PRibGlycinamide_synth_C-dom"/>
</dbReference>
<dbReference type="Proteomes" id="UP000321497">
    <property type="component" value="Unassembled WGS sequence"/>
</dbReference>
<dbReference type="SUPFAM" id="SSF52440">
    <property type="entry name" value="PreATP-grasp domain"/>
    <property type="match status" value="1"/>
</dbReference>
<dbReference type="InterPro" id="IPR020561">
    <property type="entry name" value="PRibGlycinamid_synth_ATP-grasp"/>
</dbReference>
<organism evidence="13 14">
    <name type="scientific">Aequorivita antarctica</name>
    <dbReference type="NCBI Taxonomy" id="153266"/>
    <lineage>
        <taxon>Bacteria</taxon>
        <taxon>Pseudomonadati</taxon>
        <taxon>Bacteroidota</taxon>
        <taxon>Flavobacteriia</taxon>
        <taxon>Flavobacteriales</taxon>
        <taxon>Flavobacteriaceae</taxon>
        <taxon>Aequorivita</taxon>
    </lineage>
</organism>
<dbReference type="NCBIfam" id="TIGR00877">
    <property type="entry name" value="purD"/>
    <property type="match status" value="1"/>
</dbReference>
<dbReference type="GO" id="GO:0005524">
    <property type="term" value="F:ATP binding"/>
    <property type="evidence" value="ECO:0007669"/>
    <property type="project" value="UniProtKB-UniRule"/>
</dbReference>
<dbReference type="Gene3D" id="3.30.1490.20">
    <property type="entry name" value="ATP-grasp fold, A domain"/>
    <property type="match status" value="1"/>
</dbReference>
<evidence type="ECO:0000256" key="10">
    <source>
        <dbReference type="HAMAP-Rule" id="MF_00138"/>
    </source>
</evidence>
<dbReference type="InterPro" id="IPR037123">
    <property type="entry name" value="PRibGlycinamide_synth_C_sf"/>
</dbReference>
<comment type="caution">
    <text evidence="13">The sequence shown here is derived from an EMBL/GenBank/DDBJ whole genome shotgun (WGS) entry which is preliminary data.</text>
</comment>
<dbReference type="GO" id="GO:0009113">
    <property type="term" value="P:purine nucleobase biosynthetic process"/>
    <property type="evidence" value="ECO:0007669"/>
    <property type="project" value="InterPro"/>
</dbReference>
<dbReference type="InterPro" id="IPR020562">
    <property type="entry name" value="PRibGlycinamide_synth_N"/>
</dbReference>
<dbReference type="RefSeq" id="WP_111842983.1">
    <property type="nucleotide sequence ID" value="NZ_UEGI01000001.1"/>
</dbReference>
<accession>A0A5C6Z5L1</accession>
<evidence type="ECO:0000256" key="11">
    <source>
        <dbReference type="PROSITE-ProRule" id="PRU00409"/>
    </source>
</evidence>
<dbReference type="SUPFAM" id="SSF51246">
    <property type="entry name" value="Rudiment single hybrid motif"/>
    <property type="match status" value="1"/>
</dbReference>
<dbReference type="FunFam" id="3.90.600.10:FF:000001">
    <property type="entry name" value="Trifunctional purine biosynthetic protein adenosine-3"/>
    <property type="match status" value="1"/>
</dbReference>
<keyword evidence="14" id="KW-1185">Reference proteome</keyword>
<dbReference type="AlphaFoldDB" id="A0A5C6Z5L1"/>
<dbReference type="GO" id="GO:0004637">
    <property type="term" value="F:phosphoribosylamine-glycine ligase activity"/>
    <property type="evidence" value="ECO:0007669"/>
    <property type="project" value="UniProtKB-UniRule"/>
</dbReference>
<gene>
    <name evidence="10 13" type="primary">purD</name>
    <name evidence="13" type="ORF">ESU54_00945</name>
</gene>
<evidence type="ECO:0000313" key="13">
    <source>
        <dbReference type="EMBL" id="TXD74791.1"/>
    </source>
</evidence>
<evidence type="ECO:0000259" key="12">
    <source>
        <dbReference type="PROSITE" id="PS50975"/>
    </source>
</evidence>
<dbReference type="HAMAP" id="MF_00138">
    <property type="entry name" value="GARS"/>
    <property type="match status" value="1"/>
</dbReference>
<dbReference type="Gene3D" id="3.90.600.10">
    <property type="entry name" value="Phosphoribosylglycinamide synthetase, C-terminal domain"/>
    <property type="match status" value="1"/>
</dbReference>
<dbReference type="Pfam" id="PF02843">
    <property type="entry name" value="GARS_C"/>
    <property type="match status" value="1"/>
</dbReference>
<evidence type="ECO:0000256" key="5">
    <source>
        <dbReference type="ARBA" id="ARBA00022755"/>
    </source>
</evidence>
<dbReference type="SUPFAM" id="SSF56059">
    <property type="entry name" value="Glutathione synthetase ATP-binding domain-like"/>
    <property type="match status" value="1"/>
</dbReference>
<comment type="catalytic activity">
    <reaction evidence="10">
        <text>5-phospho-beta-D-ribosylamine + glycine + ATP = N(1)-(5-phospho-beta-D-ribosyl)glycinamide + ADP + phosphate + H(+)</text>
        <dbReference type="Rhea" id="RHEA:17453"/>
        <dbReference type="ChEBI" id="CHEBI:15378"/>
        <dbReference type="ChEBI" id="CHEBI:30616"/>
        <dbReference type="ChEBI" id="CHEBI:43474"/>
        <dbReference type="ChEBI" id="CHEBI:57305"/>
        <dbReference type="ChEBI" id="CHEBI:58681"/>
        <dbReference type="ChEBI" id="CHEBI:143788"/>
        <dbReference type="ChEBI" id="CHEBI:456216"/>
        <dbReference type="EC" id="6.3.4.13"/>
    </reaction>
</comment>
<keyword evidence="6 11" id="KW-0067">ATP-binding</keyword>
<dbReference type="OrthoDB" id="9807240at2"/>
<comment type="pathway">
    <text evidence="1 10">Purine metabolism; IMP biosynthesis via de novo pathway; N(1)-(5-phospho-D-ribosyl)glycinamide from 5-phospho-alpha-D-ribose 1-diphosphate: step 2/2.</text>
</comment>
<evidence type="ECO:0000256" key="8">
    <source>
        <dbReference type="ARBA" id="ARBA00042242"/>
    </source>
</evidence>
<keyword evidence="3 10" id="KW-0436">Ligase</keyword>
<dbReference type="Pfam" id="PF01071">
    <property type="entry name" value="GARS_A"/>
    <property type="match status" value="1"/>
</dbReference>
<dbReference type="SMART" id="SM01209">
    <property type="entry name" value="GARS_A"/>
    <property type="match status" value="1"/>
</dbReference>
<dbReference type="Gene3D" id="3.30.470.20">
    <property type="entry name" value="ATP-grasp fold, B domain"/>
    <property type="match status" value="1"/>
</dbReference>
<dbReference type="InterPro" id="IPR011054">
    <property type="entry name" value="Rudment_hybrid_motif"/>
</dbReference>
<evidence type="ECO:0000256" key="7">
    <source>
        <dbReference type="ARBA" id="ARBA00038345"/>
    </source>
</evidence>
<dbReference type="PANTHER" id="PTHR43472:SF1">
    <property type="entry name" value="PHOSPHORIBOSYLAMINE--GLYCINE LIGASE, CHLOROPLASTIC"/>
    <property type="match status" value="1"/>
</dbReference>
<dbReference type="GO" id="GO:0006189">
    <property type="term" value="P:'de novo' IMP biosynthetic process"/>
    <property type="evidence" value="ECO:0007669"/>
    <property type="project" value="UniProtKB-UniRule"/>
</dbReference>
<proteinExistence type="inferred from homology"/>
<dbReference type="GO" id="GO:0046872">
    <property type="term" value="F:metal ion binding"/>
    <property type="evidence" value="ECO:0007669"/>
    <property type="project" value="InterPro"/>
</dbReference>